<feature type="domain" description="Bacterial DNA polymerase III alpha subunit NTPase" evidence="4">
    <location>
        <begin position="1"/>
        <end position="152"/>
    </location>
</feature>
<evidence type="ECO:0000313" key="5">
    <source>
        <dbReference type="EMBL" id="MBB5940291.1"/>
    </source>
</evidence>
<dbReference type="Pfam" id="PF07733">
    <property type="entry name" value="DNA_pol3_alpha"/>
    <property type="match status" value="1"/>
</dbReference>
<dbReference type="Proteomes" id="UP000588098">
    <property type="component" value="Unassembled WGS sequence"/>
</dbReference>
<dbReference type="GO" id="GO:0008408">
    <property type="term" value="F:3'-5' exonuclease activity"/>
    <property type="evidence" value="ECO:0007669"/>
    <property type="project" value="InterPro"/>
</dbReference>
<dbReference type="InterPro" id="IPR041931">
    <property type="entry name" value="DNA_pol3_alpha_thumb_dom"/>
</dbReference>
<protein>
    <submittedName>
        <fullName evidence="5">DNA polymerase III alpha subunit</fullName>
    </submittedName>
</protein>
<sequence length="163" mass="17742">MPDIDIDVESARRLEVYDRIIKRFGTDRVAVTGMPETYRARHALRDTGLALSITPQTVDKIAKSFPHIRACDITSALAELPEVRQHAAETGQFRPLWELAEGLDALPRGMAMHPCGVILSNRSLLDRLPVQSTPGGQYPMVQGDKEDAASLGVEAVAVGPGSR</sequence>
<keyword evidence="6" id="KW-1185">Reference proteome</keyword>
<dbReference type="GO" id="GO:0006260">
    <property type="term" value="P:DNA replication"/>
    <property type="evidence" value="ECO:0007669"/>
    <property type="project" value="InterPro"/>
</dbReference>
<keyword evidence="3" id="KW-0234">DNA repair</keyword>
<dbReference type="GO" id="GO:0006281">
    <property type="term" value="P:DNA repair"/>
    <property type="evidence" value="ECO:0007669"/>
    <property type="project" value="UniProtKB-KW"/>
</dbReference>
<keyword evidence="1" id="KW-0963">Cytoplasm</keyword>
<evidence type="ECO:0000256" key="1">
    <source>
        <dbReference type="ARBA" id="ARBA00022490"/>
    </source>
</evidence>
<dbReference type="PANTHER" id="PTHR32294">
    <property type="entry name" value="DNA POLYMERASE III SUBUNIT ALPHA"/>
    <property type="match status" value="1"/>
</dbReference>
<dbReference type="EMBL" id="JACHJL010000039">
    <property type="protein sequence ID" value="MBB5940291.1"/>
    <property type="molecule type" value="Genomic_DNA"/>
</dbReference>
<reference evidence="5 6" key="1">
    <citation type="submission" date="2020-08" db="EMBL/GenBank/DDBJ databases">
        <title>Genomic Encyclopedia of Type Strains, Phase III (KMG-III): the genomes of soil and plant-associated and newly described type strains.</title>
        <authorList>
            <person name="Whitman W."/>
        </authorList>
    </citation>
    <scope>NUCLEOTIDE SEQUENCE [LARGE SCALE GENOMIC DNA]</scope>
    <source>
        <strain evidence="5 6">CECT 8305</strain>
    </source>
</reference>
<organism evidence="5 6">
    <name type="scientific">Streptomyces zagrosensis</name>
    <dbReference type="NCBI Taxonomy" id="1042984"/>
    <lineage>
        <taxon>Bacteria</taxon>
        <taxon>Bacillati</taxon>
        <taxon>Actinomycetota</taxon>
        <taxon>Actinomycetes</taxon>
        <taxon>Kitasatosporales</taxon>
        <taxon>Streptomycetaceae</taxon>
        <taxon>Streptomyces</taxon>
    </lineage>
</organism>
<dbReference type="Gene3D" id="1.10.10.1600">
    <property type="entry name" value="Bacterial DNA polymerase III alpha subunit, thumb domain"/>
    <property type="match status" value="1"/>
</dbReference>
<gene>
    <name evidence="5" type="ORF">FHS42_007389</name>
</gene>
<accession>A0A7W9V3G9</accession>
<dbReference type="PANTHER" id="PTHR32294:SF4">
    <property type="entry name" value="ERROR-PRONE DNA POLYMERASE"/>
    <property type="match status" value="1"/>
</dbReference>
<name>A0A7W9V3G9_9ACTN</name>
<dbReference type="InterPro" id="IPR011708">
    <property type="entry name" value="DNA_pol3_alpha_NTPase_dom"/>
</dbReference>
<evidence type="ECO:0000256" key="2">
    <source>
        <dbReference type="ARBA" id="ARBA00022763"/>
    </source>
</evidence>
<evidence type="ECO:0000313" key="6">
    <source>
        <dbReference type="Proteomes" id="UP000588098"/>
    </source>
</evidence>
<proteinExistence type="predicted"/>
<dbReference type="AlphaFoldDB" id="A0A7W9V3G9"/>
<keyword evidence="2" id="KW-0227">DNA damage</keyword>
<comment type="caution">
    <text evidence="5">The sequence shown here is derived from an EMBL/GenBank/DDBJ whole genome shotgun (WGS) entry which is preliminary data.</text>
</comment>
<dbReference type="InterPro" id="IPR004805">
    <property type="entry name" value="DnaE2/DnaE/PolC"/>
</dbReference>
<evidence type="ECO:0000256" key="3">
    <source>
        <dbReference type="ARBA" id="ARBA00023204"/>
    </source>
</evidence>
<evidence type="ECO:0000259" key="4">
    <source>
        <dbReference type="Pfam" id="PF07733"/>
    </source>
</evidence>